<sequence>MAQLSVGKSKSKIMANSTPEVMEVVWVIGAIRFTLDSDLSIRIMFSCSNFRFAVEMQTQRLIGQDPSL</sequence>
<proteinExistence type="predicted"/>
<dbReference type="Proteomes" id="UP000238479">
    <property type="component" value="Chromosome 4"/>
</dbReference>
<name>A0A2P6R1V3_ROSCH</name>
<reference evidence="1 2" key="1">
    <citation type="journal article" date="2018" name="Nat. Genet.">
        <title>The Rosa genome provides new insights in the design of modern roses.</title>
        <authorList>
            <person name="Bendahmane M."/>
        </authorList>
    </citation>
    <scope>NUCLEOTIDE SEQUENCE [LARGE SCALE GENOMIC DNA]</scope>
    <source>
        <strain evidence="2">cv. Old Blush</strain>
    </source>
</reference>
<dbReference type="Gramene" id="PRQ40420">
    <property type="protein sequence ID" value="PRQ40420"/>
    <property type="gene ID" value="RchiOBHm_Chr4g0435801"/>
</dbReference>
<organism evidence="1 2">
    <name type="scientific">Rosa chinensis</name>
    <name type="common">China rose</name>
    <dbReference type="NCBI Taxonomy" id="74649"/>
    <lineage>
        <taxon>Eukaryota</taxon>
        <taxon>Viridiplantae</taxon>
        <taxon>Streptophyta</taxon>
        <taxon>Embryophyta</taxon>
        <taxon>Tracheophyta</taxon>
        <taxon>Spermatophyta</taxon>
        <taxon>Magnoliopsida</taxon>
        <taxon>eudicotyledons</taxon>
        <taxon>Gunneridae</taxon>
        <taxon>Pentapetalae</taxon>
        <taxon>rosids</taxon>
        <taxon>fabids</taxon>
        <taxon>Rosales</taxon>
        <taxon>Rosaceae</taxon>
        <taxon>Rosoideae</taxon>
        <taxon>Rosoideae incertae sedis</taxon>
        <taxon>Rosa</taxon>
    </lineage>
</organism>
<gene>
    <name evidence="1" type="ORF">RchiOBHm_Chr4g0435801</name>
</gene>
<protein>
    <submittedName>
        <fullName evidence="1">Uncharacterized protein</fullName>
    </submittedName>
</protein>
<keyword evidence="2" id="KW-1185">Reference proteome</keyword>
<evidence type="ECO:0000313" key="2">
    <source>
        <dbReference type="Proteomes" id="UP000238479"/>
    </source>
</evidence>
<dbReference type="AlphaFoldDB" id="A0A2P6R1V3"/>
<comment type="caution">
    <text evidence="1">The sequence shown here is derived from an EMBL/GenBank/DDBJ whole genome shotgun (WGS) entry which is preliminary data.</text>
</comment>
<accession>A0A2P6R1V3</accession>
<evidence type="ECO:0000313" key="1">
    <source>
        <dbReference type="EMBL" id="PRQ40420.1"/>
    </source>
</evidence>
<dbReference type="EMBL" id="PDCK01000042">
    <property type="protein sequence ID" value="PRQ40420.1"/>
    <property type="molecule type" value="Genomic_DNA"/>
</dbReference>